<dbReference type="Pfam" id="PF00480">
    <property type="entry name" value="ROK"/>
    <property type="match status" value="1"/>
</dbReference>
<dbReference type="STRING" id="1195236.CTER_3205"/>
<dbReference type="PANTHER" id="PTHR18964">
    <property type="entry name" value="ROK (REPRESSOR, ORF, KINASE) FAMILY"/>
    <property type="match status" value="1"/>
</dbReference>
<dbReference type="NCBIfam" id="TIGR00744">
    <property type="entry name" value="ROK_glcA_fam"/>
    <property type="match status" value="1"/>
</dbReference>
<organism evidence="9 10">
    <name type="scientific">Ruminiclostridium cellobioparum subsp. termitidis CT1112</name>
    <dbReference type="NCBI Taxonomy" id="1195236"/>
    <lineage>
        <taxon>Bacteria</taxon>
        <taxon>Bacillati</taxon>
        <taxon>Bacillota</taxon>
        <taxon>Clostridia</taxon>
        <taxon>Eubacteriales</taxon>
        <taxon>Oscillospiraceae</taxon>
        <taxon>Ruminiclostridium</taxon>
    </lineage>
</organism>
<evidence type="ECO:0000256" key="5">
    <source>
        <dbReference type="ARBA" id="ARBA00022741"/>
    </source>
</evidence>
<keyword evidence="5" id="KW-0547">Nucleotide-binding</keyword>
<reference evidence="9 10" key="1">
    <citation type="journal article" date="2013" name="Genome Announc.">
        <title>Draft Genome Sequence of the Cellulolytic, Mesophilic, Anaerobic Bacterium Clostridium termitidis Strain CT1112 (DSM 5398).</title>
        <authorList>
            <person name="Lal S."/>
            <person name="Ramachandran U."/>
            <person name="Zhang X."/>
            <person name="Munir R."/>
            <person name="Sparling R."/>
            <person name="Levin D.B."/>
        </authorList>
    </citation>
    <scope>NUCLEOTIDE SEQUENCE [LARGE SCALE GENOMIC DNA]</scope>
    <source>
        <strain evidence="9 10">CT1112</strain>
    </source>
</reference>
<dbReference type="PATRIC" id="fig|1195236.3.peg.3428"/>
<evidence type="ECO:0000256" key="6">
    <source>
        <dbReference type="ARBA" id="ARBA00022777"/>
    </source>
</evidence>
<name>S0FKX9_RUMCE</name>
<evidence type="ECO:0000256" key="8">
    <source>
        <dbReference type="ARBA" id="ARBA00032386"/>
    </source>
</evidence>
<dbReference type="GO" id="GO:0004340">
    <property type="term" value="F:glucokinase activity"/>
    <property type="evidence" value="ECO:0007669"/>
    <property type="project" value="UniProtKB-EC"/>
</dbReference>
<dbReference type="PROSITE" id="PS01125">
    <property type="entry name" value="ROK"/>
    <property type="match status" value="1"/>
</dbReference>
<evidence type="ECO:0000256" key="4">
    <source>
        <dbReference type="ARBA" id="ARBA00022679"/>
    </source>
</evidence>
<dbReference type="Gene3D" id="3.30.420.40">
    <property type="match status" value="2"/>
</dbReference>
<evidence type="ECO:0000313" key="9">
    <source>
        <dbReference type="EMBL" id="EMS70971.1"/>
    </source>
</evidence>
<evidence type="ECO:0000256" key="3">
    <source>
        <dbReference type="ARBA" id="ARBA00014701"/>
    </source>
</evidence>
<dbReference type="Proteomes" id="UP000014155">
    <property type="component" value="Unassembled WGS sequence"/>
</dbReference>
<proteinExistence type="inferred from homology"/>
<keyword evidence="10" id="KW-1185">Reference proteome</keyword>
<evidence type="ECO:0000256" key="2">
    <source>
        <dbReference type="ARBA" id="ARBA00012323"/>
    </source>
</evidence>
<evidence type="ECO:0000256" key="1">
    <source>
        <dbReference type="ARBA" id="ARBA00006479"/>
    </source>
</evidence>
<dbReference type="PANTHER" id="PTHR18964:SF149">
    <property type="entry name" value="BIFUNCTIONAL UDP-N-ACETYLGLUCOSAMINE 2-EPIMERASE_N-ACETYLMANNOSAMINE KINASE"/>
    <property type="match status" value="1"/>
</dbReference>
<dbReference type="SUPFAM" id="SSF53067">
    <property type="entry name" value="Actin-like ATPase domain"/>
    <property type="match status" value="1"/>
</dbReference>
<gene>
    <name evidence="9" type="ORF">CTER_3205</name>
</gene>
<accession>S0FKX9</accession>
<evidence type="ECO:0000256" key="7">
    <source>
        <dbReference type="ARBA" id="ARBA00022840"/>
    </source>
</evidence>
<dbReference type="GO" id="GO:0005737">
    <property type="term" value="C:cytoplasm"/>
    <property type="evidence" value="ECO:0007669"/>
    <property type="project" value="InterPro"/>
</dbReference>
<keyword evidence="6 9" id="KW-0418">Kinase</keyword>
<keyword evidence="4 9" id="KW-0808">Transferase</keyword>
<dbReference type="GO" id="GO:0006096">
    <property type="term" value="P:glycolytic process"/>
    <property type="evidence" value="ECO:0007669"/>
    <property type="project" value="InterPro"/>
</dbReference>
<sequence length="316" mass="33392">MYYIGVDLGGTNIAAGLVDENGKIFSKGSVPTGRGREYQEIIRDMAALILELIKGQGLEVTDFKSIGVGSPGVPDCKEGKIVYASNIKLRDVSLREELGKYIALPVYVNNDANIAAYAESVAGAAKGYKTSVTVTIGTGIGSGIIIDGKIFSGFNNAAAELGHMVLKMDGEPCNCGRKGCWESYASATACIRQTREAAEKNPDSLINSLVGGDLDKIDAKTAFDAAKQGDKTAIAVVDTYIRYIGEGLANIVNSFQPEIIVIGGGVCKEGEFLLEPLRKYLRENTFAPAHNIKIAGLKAAEMGNDAGIVGAAMLRE</sequence>
<dbReference type="AlphaFoldDB" id="S0FKX9"/>
<comment type="similarity">
    <text evidence="1">Belongs to the ROK (NagC/XylR) family.</text>
</comment>
<dbReference type="InterPro" id="IPR043129">
    <property type="entry name" value="ATPase_NBD"/>
</dbReference>
<keyword evidence="7" id="KW-0067">ATP-binding</keyword>
<dbReference type="eggNOG" id="COG1940">
    <property type="taxonomic scope" value="Bacteria"/>
</dbReference>
<comment type="caution">
    <text evidence="9">The sequence shown here is derived from an EMBL/GenBank/DDBJ whole genome shotgun (WGS) entry which is preliminary data.</text>
</comment>
<dbReference type="RefSeq" id="WP_004627201.1">
    <property type="nucleotide sequence ID" value="NZ_AORV01000044.1"/>
</dbReference>
<dbReference type="InterPro" id="IPR000600">
    <property type="entry name" value="ROK"/>
</dbReference>
<dbReference type="EMBL" id="AORV01000044">
    <property type="protein sequence ID" value="EMS70971.1"/>
    <property type="molecule type" value="Genomic_DNA"/>
</dbReference>
<protein>
    <recommendedName>
        <fullName evidence="3">Glucokinase</fullName>
        <ecNumber evidence="2">2.7.1.2</ecNumber>
    </recommendedName>
    <alternativeName>
        <fullName evidence="8">Glucose kinase</fullName>
    </alternativeName>
</protein>
<dbReference type="EC" id="2.7.1.2" evidence="2"/>
<dbReference type="InterPro" id="IPR049874">
    <property type="entry name" value="ROK_cs"/>
</dbReference>
<evidence type="ECO:0000313" key="10">
    <source>
        <dbReference type="Proteomes" id="UP000014155"/>
    </source>
</evidence>
<dbReference type="GO" id="GO:0005524">
    <property type="term" value="F:ATP binding"/>
    <property type="evidence" value="ECO:0007669"/>
    <property type="project" value="UniProtKB-KW"/>
</dbReference>
<dbReference type="InterPro" id="IPR004654">
    <property type="entry name" value="ROK_glcA"/>
</dbReference>